<organism evidence="3 4">
    <name type="scientific">Weissella viridescens</name>
    <name type="common">Lactobacillus viridescens</name>
    <dbReference type="NCBI Taxonomy" id="1629"/>
    <lineage>
        <taxon>Bacteria</taxon>
        <taxon>Bacillati</taxon>
        <taxon>Bacillota</taxon>
        <taxon>Bacilli</taxon>
        <taxon>Lactobacillales</taxon>
        <taxon>Lactobacillaceae</taxon>
        <taxon>Weissella</taxon>
    </lineage>
</organism>
<dbReference type="AlphaFoldDB" id="A0A0R2H824"/>
<dbReference type="Pfam" id="PF01047">
    <property type="entry name" value="MarR"/>
    <property type="match status" value="1"/>
</dbReference>
<dbReference type="SUPFAM" id="SSF46785">
    <property type="entry name" value="Winged helix' DNA-binding domain"/>
    <property type="match status" value="1"/>
</dbReference>
<sequence>MKTILKSLQDANKIYQMKLLKLSKKNNVTLAEWHLLDALAQGADTQDKLAQVMQLDPSTLSRQLKALGKKEYVESVAINRDNRQRKYSLSETGQTVLKTLTQQAQVYRKHVFSVWSEDEQRMMTILLNRLENSLNTNDIV</sequence>
<dbReference type="PROSITE" id="PS50995">
    <property type="entry name" value="HTH_MARR_2"/>
    <property type="match status" value="1"/>
</dbReference>
<keyword evidence="1" id="KW-0238">DNA-binding</keyword>
<dbReference type="GO" id="GO:0006950">
    <property type="term" value="P:response to stress"/>
    <property type="evidence" value="ECO:0007669"/>
    <property type="project" value="TreeGrafter"/>
</dbReference>
<dbReference type="Proteomes" id="UP000051992">
    <property type="component" value="Unassembled WGS sequence"/>
</dbReference>
<reference evidence="3 4" key="1">
    <citation type="journal article" date="2015" name="Genome Announc.">
        <title>Expanding the biotechnology potential of lactobacilli through comparative genomics of 213 strains and associated genera.</title>
        <authorList>
            <person name="Sun Z."/>
            <person name="Harris H.M."/>
            <person name="McCann A."/>
            <person name="Guo C."/>
            <person name="Argimon S."/>
            <person name="Zhang W."/>
            <person name="Yang X."/>
            <person name="Jeffery I.B."/>
            <person name="Cooney J.C."/>
            <person name="Kagawa T.F."/>
            <person name="Liu W."/>
            <person name="Song Y."/>
            <person name="Salvetti E."/>
            <person name="Wrobel A."/>
            <person name="Rasinkangas P."/>
            <person name="Parkhill J."/>
            <person name="Rea M.C."/>
            <person name="O'Sullivan O."/>
            <person name="Ritari J."/>
            <person name="Douillard F.P."/>
            <person name="Paul Ross R."/>
            <person name="Yang R."/>
            <person name="Briner A.E."/>
            <person name="Felis G.E."/>
            <person name="de Vos W.M."/>
            <person name="Barrangou R."/>
            <person name="Klaenhammer T.R."/>
            <person name="Caufield P.W."/>
            <person name="Cui Y."/>
            <person name="Zhang H."/>
            <person name="O'Toole P.W."/>
        </authorList>
    </citation>
    <scope>NUCLEOTIDE SEQUENCE [LARGE SCALE GENOMIC DNA]</scope>
    <source>
        <strain evidence="3 4">DSM 20410</strain>
    </source>
</reference>
<dbReference type="InterPro" id="IPR000835">
    <property type="entry name" value="HTH_MarR-typ"/>
</dbReference>
<dbReference type="PANTHER" id="PTHR33164">
    <property type="entry name" value="TRANSCRIPTIONAL REGULATOR, MARR FAMILY"/>
    <property type="match status" value="1"/>
</dbReference>
<accession>A0A0R2H824</accession>
<dbReference type="SMART" id="SM00347">
    <property type="entry name" value="HTH_MARR"/>
    <property type="match status" value="1"/>
</dbReference>
<evidence type="ECO:0000256" key="1">
    <source>
        <dbReference type="ARBA" id="ARBA00023125"/>
    </source>
</evidence>
<dbReference type="Gene3D" id="1.10.10.10">
    <property type="entry name" value="Winged helix-like DNA-binding domain superfamily/Winged helix DNA-binding domain"/>
    <property type="match status" value="1"/>
</dbReference>
<keyword evidence="4" id="KW-1185">Reference proteome</keyword>
<dbReference type="InterPro" id="IPR036390">
    <property type="entry name" value="WH_DNA-bd_sf"/>
</dbReference>
<dbReference type="CDD" id="cd00090">
    <property type="entry name" value="HTH_ARSR"/>
    <property type="match status" value="1"/>
</dbReference>
<dbReference type="InterPro" id="IPR039422">
    <property type="entry name" value="MarR/SlyA-like"/>
</dbReference>
<evidence type="ECO:0000259" key="2">
    <source>
        <dbReference type="PROSITE" id="PS50995"/>
    </source>
</evidence>
<dbReference type="RefSeq" id="WP_057743307.1">
    <property type="nucleotide sequence ID" value="NZ_BJLU01000001.1"/>
</dbReference>
<dbReference type="EMBL" id="JQBM01000001">
    <property type="protein sequence ID" value="KRN46757.1"/>
    <property type="molecule type" value="Genomic_DNA"/>
</dbReference>
<dbReference type="InterPro" id="IPR011991">
    <property type="entry name" value="ArsR-like_HTH"/>
</dbReference>
<protein>
    <recommendedName>
        <fullName evidence="2">HTH marR-type domain-containing protein</fullName>
    </recommendedName>
</protein>
<dbReference type="GO" id="GO:0003677">
    <property type="term" value="F:DNA binding"/>
    <property type="evidence" value="ECO:0007669"/>
    <property type="project" value="UniProtKB-KW"/>
</dbReference>
<dbReference type="InterPro" id="IPR036388">
    <property type="entry name" value="WH-like_DNA-bd_sf"/>
</dbReference>
<dbReference type="PRINTS" id="PR00598">
    <property type="entry name" value="HTHMARR"/>
</dbReference>
<dbReference type="GeneID" id="86899155"/>
<gene>
    <name evidence="3" type="ORF">IV50_GL000019</name>
</gene>
<feature type="domain" description="HTH marR-type" evidence="2">
    <location>
        <begin position="1"/>
        <end position="132"/>
    </location>
</feature>
<dbReference type="GO" id="GO:0003700">
    <property type="term" value="F:DNA-binding transcription factor activity"/>
    <property type="evidence" value="ECO:0007669"/>
    <property type="project" value="InterPro"/>
</dbReference>
<evidence type="ECO:0000313" key="3">
    <source>
        <dbReference type="EMBL" id="KRN46757.1"/>
    </source>
</evidence>
<dbReference type="PATRIC" id="fig|1629.5.peg.20"/>
<dbReference type="PANTHER" id="PTHR33164:SF43">
    <property type="entry name" value="HTH-TYPE TRANSCRIPTIONAL REPRESSOR YETL"/>
    <property type="match status" value="1"/>
</dbReference>
<proteinExistence type="predicted"/>
<name>A0A0R2H824_WEIVI</name>
<comment type="caution">
    <text evidence="3">The sequence shown here is derived from an EMBL/GenBank/DDBJ whole genome shotgun (WGS) entry which is preliminary data.</text>
</comment>
<evidence type="ECO:0000313" key="4">
    <source>
        <dbReference type="Proteomes" id="UP000051992"/>
    </source>
</evidence>